<evidence type="ECO:0000259" key="6">
    <source>
        <dbReference type="PROSITE" id="PS51194"/>
    </source>
</evidence>
<evidence type="ECO:0000256" key="1">
    <source>
        <dbReference type="ARBA" id="ARBA00004496"/>
    </source>
</evidence>
<keyword evidence="3" id="KW-0547">Nucleotide-binding</keyword>
<dbReference type="CDD" id="cd17917">
    <property type="entry name" value="DEXHc_RHA-like"/>
    <property type="match status" value="1"/>
</dbReference>
<evidence type="ECO:0000256" key="3">
    <source>
        <dbReference type="ARBA" id="ARBA00022741"/>
    </source>
</evidence>
<reference evidence="7" key="1">
    <citation type="submission" date="2020-11" db="EMBL/GenBank/DDBJ databases">
        <authorList>
            <person name="Tran Van P."/>
        </authorList>
    </citation>
    <scope>NUCLEOTIDE SEQUENCE</scope>
</reference>
<dbReference type="SMART" id="SM00487">
    <property type="entry name" value="DEXDc"/>
    <property type="match status" value="1"/>
</dbReference>
<comment type="subcellular location">
    <subcellularLocation>
        <location evidence="1">Cytoplasm</location>
    </subcellularLocation>
</comment>
<dbReference type="GO" id="GO:0005524">
    <property type="term" value="F:ATP binding"/>
    <property type="evidence" value="ECO:0007669"/>
    <property type="project" value="UniProtKB-KW"/>
</dbReference>
<dbReference type="InterPro" id="IPR001650">
    <property type="entry name" value="Helicase_C-like"/>
</dbReference>
<proteinExistence type="predicted"/>
<keyword evidence="8" id="KW-1185">Reference proteome</keyword>
<keyword evidence="4" id="KW-0067">ATP-binding</keyword>
<evidence type="ECO:0000256" key="4">
    <source>
        <dbReference type="ARBA" id="ARBA00022840"/>
    </source>
</evidence>
<dbReference type="InterPro" id="IPR014001">
    <property type="entry name" value="Helicase_ATP-bd"/>
</dbReference>
<dbReference type="PANTHER" id="PTHR18934">
    <property type="entry name" value="ATP-DEPENDENT RNA HELICASE"/>
    <property type="match status" value="1"/>
</dbReference>
<dbReference type="InterPro" id="IPR007502">
    <property type="entry name" value="Helicase-assoc_dom"/>
</dbReference>
<dbReference type="CDD" id="cd18791">
    <property type="entry name" value="SF2_C_RHA"/>
    <property type="match status" value="1"/>
</dbReference>
<accession>A0A7R9GJF2</accession>
<dbReference type="PROSITE" id="PS51194">
    <property type="entry name" value="HELICASE_CTER"/>
    <property type="match status" value="1"/>
</dbReference>
<dbReference type="GO" id="GO:0005737">
    <property type="term" value="C:cytoplasm"/>
    <property type="evidence" value="ECO:0007669"/>
    <property type="project" value="UniProtKB-SubCell"/>
</dbReference>
<protein>
    <recommendedName>
        <fullName evidence="9">RNA helicase</fullName>
    </recommendedName>
</protein>
<dbReference type="PANTHER" id="PTHR18934:SF113">
    <property type="entry name" value="ATP-DEPENDENT RNA HELICASE TDRD9"/>
    <property type="match status" value="1"/>
</dbReference>
<dbReference type="Pfam" id="PF00270">
    <property type="entry name" value="DEAD"/>
    <property type="match status" value="1"/>
</dbReference>
<dbReference type="InterPro" id="IPR011545">
    <property type="entry name" value="DEAD/DEAH_box_helicase_dom"/>
</dbReference>
<organism evidence="7">
    <name type="scientific">Notodromas monacha</name>
    <dbReference type="NCBI Taxonomy" id="399045"/>
    <lineage>
        <taxon>Eukaryota</taxon>
        <taxon>Metazoa</taxon>
        <taxon>Ecdysozoa</taxon>
        <taxon>Arthropoda</taxon>
        <taxon>Crustacea</taxon>
        <taxon>Oligostraca</taxon>
        <taxon>Ostracoda</taxon>
        <taxon>Podocopa</taxon>
        <taxon>Podocopida</taxon>
        <taxon>Cypridocopina</taxon>
        <taxon>Cypridoidea</taxon>
        <taxon>Cyprididae</taxon>
        <taxon>Notodromas</taxon>
    </lineage>
</organism>
<evidence type="ECO:0000313" key="7">
    <source>
        <dbReference type="EMBL" id="CAD7282627.1"/>
    </source>
</evidence>
<dbReference type="Pfam" id="PF00271">
    <property type="entry name" value="Helicase_C"/>
    <property type="match status" value="1"/>
</dbReference>
<dbReference type="InterPro" id="IPR027417">
    <property type="entry name" value="P-loop_NTPase"/>
</dbReference>
<dbReference type="Gene3D" id="1.20.120.1080">
    <property type="match status" value="1"/>
</dbReference>
<sequence length="793" mass="90516">MAQELNYLELFGMIRSGTVVQQFTRAEINGGQYAVEVEGEVKLEDSGPYQNVENPDYKVSKGLDYVTRHMDELRRMPSLHSESVDFSPTSEFNQLCRNLYNQTMMAKQDPDLQASMSRLPIWEVEEELVRKIRKVPVMLLYGKTGCGKSTLVPQFILDDCMLRDVPCRIFVTQPRRMACMTLAEHVCRCRGWPLGKMVGYQVGGDKSNISDESLIRFVTPGLLLRQIKHFKSPEIRQMTHIIVDEVHERTADVELLLILLRRLLAVNKNLRLILMSATFDQKKFEDYFGCDVFRCDRALELPSMRVNVEMFEVEEFWLGSFVKDPEFQHLKELYKEEFGADFDKNDAILYNWVVDCALTIIARFKLTNDAESIVSDEERARGSVLVFLPGYSDIETFCLLLGKMDPSRNKWTIVPVHSKLKQEAERTIFAPPMPGYRKIIVSTNIAESSITIPDVKYIIDFGLTKRSSVDKVSNLSFLKLVWCSQAEIKQRRGRAGRVQRGKVYHMIPLELFHDLPEEPPPEITTTPLTRLTLMAKSMSICHGAIQNGIQKYLSPKQIFAEALTSPEEQDIDLSILTLKELGGLTLSNGRNPIDRYDGEITFLGRLMDALPIDPHLSRLVAMGIILGVLDDCLRLAALLSVETVFTNRFKADVQRYYARLWWADGSFSDLHAMLRLYEKFCLADDPKVFCEESDLDFKTMREVVSKHADLSTAMELSFPIISETTAEINMSDEEKDLLLKIACFGAFYPNYFSSETLKTESEINRALKTDSDPRKTVVLSGLPINSRVSYADQ</sequence>
<dbReference type="AlphaFoldDB" id="A0A7R9GJF2"/>
<name>A0A7R9GJF2_9CRUS</name>
<evidence type="ECO:0008006" key="9">
    <source>
        <dbReference type="Google" id="ProtNLM"/>
    </source>
</evidence>
<gene>
    <name evidence="7" type="ORF">NMOB1V02_LOCUS10249</name>
</gene>
<dbReference type="PROSITE" id="PS51192">
    <property type="entry name" value="HELICASE_ATP_BIND_1"/>
    <property type="match status" value="1"/>
</dbReference>
<dbReference type="SMART" id="SM00847">
    <property type="entry name" value="HA2"/>
    <property type="match status" value="1"/>
</dbReference>
<evidence type="ECO:0000313" key="8">
    <source>
        <dbReference type="Proteomes" id="UP000678499"/>
    </source>
</evidence>
<dbReference type="OrthoDB" id="66977at2759"/>
<keyword evidence="2" id="KW-0963">Cytoplasm</keyword>
<feature type="domain" description="Helicase C-terminal" evidence="6">
    <location>
        <begin position="365"/>
        <end position="534"/>
    </location>
</feature>
<evidence type="ECO:0000256" key="2">
    <source>
        <dbReference type="ARBA" id="ARBA00022490"/>
    </source>
</evidence>
<feature type="domain" description="Helicase ATP-binding" evidence="5">
    <location>
        <begin position="129"/>
        <end position="297"/>
    </location>
</feature>
<feature type="non-terminal residue" evidence="7">
    <location>
        <position position="1"/>
    </location>
</feature>
<dbReference type="SUPFAM" id="SSF52540">
    <property type="entry name" value="P-loop containing nucleoside triphosphate hydrolases"/>
    <property type="match status" value="1"/>
</dbReference>
<dbReference type="GO" id="GO:0004386">
    <property type="term" value="F:helicase activity"/>
    <property type="evidence" value="ECO:0007669"/>
    <property type="project" value="TreeGrafter"/>
</dbReference>
<dbReference type="Gene3D" id="3.40.50.300">
    <property type="entry name" value="P-loop containing nucleotide triphosphate hydrolases"/>
    <property type="match status" value="2"/>
</dbReference>
<dbReference type="Proteomes" id="UP000678499">
    <property type="component" value="Unassembled WGS sequence"/>
</dbReference>
<evidence type="ECO:0000259" key="5">
    <source>
        <dbReference type="PROSITE" id="PS51192"/>
    </source>
</evidence>
<dbReference type="GO" id="GO:0003723">
    <property type="term" value="F:RNA binding"/>
    <property type="evidence" value="ECO:0007669"/>
    <property type="project" value="TreeGrafter"/>
</dbReference>
<dbReference type="SMART" id="SM00490">
    <property type="entry name" value="HELICc"/>
    <property type="match status" value="1"/>
</dbReference>
<dbReference type="EMBL" id="CAJPEX010004079">
    <property type="protein sequence ID" value="CAG0922779.1"/>
    <property type="molecule type" value="Genomic_DNA"/>
</dbReference>
<dbReference type="EMBL" id="OA886116">
    <property type="protein sequence ID" value="CAD7282627.1"/>
    <property type="molecule type" value="Genomic_DNA"/>
</dbReference>